<name>A0A927H751_9BACL</name>
<evidence type="ECO:0000256" key="1">
    <source>
        <dbReference type="SAM" id="MobiDB-lite"/>
    </source>
</evidence>
<feature type="domain" description="SCP" evidence="3">
    <location>
        <begin position="150"/>
        <end position="260"/>
    </location>
</feature>
<dbReference type="PANTHER" id="PTHR31157">
    <property type="entry name" value="SCP DOMAIN-CONTAINING PROTEIN"/>
    <property type="match status" value="1"/>
</dbReference>
<accession>A0A927H751</accession>
<dbReference type="SUPFAM" id="SSF55797">
    <property type="entry name" value="PR-1-like"/>
    <property type="match status" value="1"/>
</dbReference>
<dbReference type="InterPro" id="IPR014258">
    <property type="entry name" value="CAP_domain_YkwD-like"/>
</dbReference>
<dbReference type="Pfam" id="PF00188">
    <property type="entry name" value="CAP"/>
    <property type="match status" value="1"/>
</dbReference>
<reference evidence="4" key="1">
    <citation type="submission" date="2020-09" db="EMBL/GenBank/DDBJ databases">
        <title>A novel bacterium of genus Paenibacillus, isolated from South China Sea.</title>
        <authorList>
            <person name="Huang H."/>
            <person name="Mo K."/>
            <person name="Hu Y."/>
        </authorList>
    </citation>
    <scope>NUCLEOTIDE SEQUENCE</scope>
    <source>
        <strain evidence="4">IB182493</strain>
    </source>
</reference>
<keyword evidence="5" id="KW-1185">Reference proteome</keyword>
<keyword evidence="2" id="KW-0732">Signal</keyword>
<dbReference type="CDD" id="cd05379">
    <property type="entry name" value="CAP_bacterial"/>
    <property type="match status" value="1"/>
</dbReference>
<evidence type="ECO:0000313" key="4">
    <source>
        <dbReference type="EMBL" id="MBD2869239.1"/>
    </source>
</evidence>
<dbReference type="Proteomes" id="UP000632125">
    <property type="component" value="Unassembled WGS sequence"/>
</dbReference>
<protein>
    <submittedName>
        <fullName evidence="4">SCP-like extracellular</fullName>
    </submittedName>
</protein>
<dbReference type="InterPro" id="IPR014044">
    <property type="entry name" value="CAP_dom"/>
</dbReference>
<feature type="compositionally biased region" description="Polar residues" evidence="1">
    <location>
        <begin position="117"/>
        <end position="135"/>
    </location>
</feature>
<evidence type="ECO:0000256" key="2">
    <source>
        <dbReference type="SAM" id="SignalP"/>
    </source>
</evidence>
<gene>
    <name evidence="4" type="ORF">IDH41_11685</name>
</gene>
<sequence length="263" mass="28036">MKKYVAIAALLLVTAGCTANNDNNGMNGTNGANGTNGTTHQQAAKNPVRMNYSARSLKQATTVTQASSVSTPGANRYSVSMQQLPGNLMGNLPDWLVDYFPVRTPSGQVPSVGRTPAGQNPATPNPGAGQNQNPAPKQPANASAFEEQVLQLVNQHRSSAGLSPLSMDGNLSNVALAKAKDMVENNYFDHNSPTYGSPFDMMKQFGITYRSAGENIAKGQSSPEQVMNDWMNSPGHRANILNSSFTKLGVGFYNNAWVQHFTG</sequence>
<dbReference type="PANTHER" id="PTHR31157:SF1">
    <property type="entry name" value="SCP DOMAIN-CONTAINING PROTEIN"/>
    <property type="match status" value="1"/>
</dbReference>
<feature type="signal peptide" evidence="2">
    <location>
        <begin position="1"/>
        <end position="19"/>
    </location>
</feature>
<dbReference type="AlphaFoldDB" id="A0A927H751"/>
<proteinExistence type="predicted"/>
<organism evidence="4 5">
    <name type="scientific">Paenibacillus arenilitoris</name>
    <dbReference type="NCBI Taxonomy" id="2772299"/>
    <lineage>
        <taxon>Bacteria</taxon>
        <taxon>Bacillati</taxon>
        <taxon>Bacillota</taxon>
        <taxon>Bacilli</taxon>
        <taxon>Bacillales</taxon>
        <taxon>Paenibacillaceae</taxon>
        <taxon>Paenibacillus</taxon>
    </lineage>
</organism>
<dbReference type="InterPro" id="IPR035940">
    <property type="entry name" value="CAP_sf"/>
</dbReference>
<dbReference type="NCBIfam" id="TIGR02909">
    <property type="entry name" value="spore_YkwD"/>
    <property type="match status" value="1"/>
</dbReference>
<dbReference type="EMBL" id="JACXIY010000014">
    <property type="protein sequence ID" value="MBD2869239.1"/>
    <property type="molecule type" value="Genomic_DNA"/>
</dbReference>
<dbReference type="RefSeq" id="WP_190861183.1">
    <property type="nucleotide sequence ID" value="NZ_JACXIY010000014.1"/>
</dbReference>
<feature type="region of interest" description="Disordered" evidence="1">
    <location>
        <begin position="107"/>
        <end position="142"/>
    </location>
</feature>
<evidence type="ECO:0000313" key="5">
    <source>
        <dbReference type="Proteomes" id="UP000632125"/>
    </source>
</evidence>
<dbReference type="Gene3D" id="3.40.33.10">
    <property type="entry name" value="CAP"/>
    <property type="match status" value="1"/>
</dbReference>
<evidence type="ECO:0000259" key="3">
    <source>
        <dbReference type="Pfam" id="PF00188"/>
    </source>
</evidence>
<comment type="caution">
    <text evidence="4">The sequence shown here is derived from an EMBL/GenBank/DDBJ whole genome shotgun (WGS) entry which is preliminary data.</text>
</comment>
<feature type="chain" id="PRO_5039476887" evidence="2">
    <location>
        <begin position="20"/>
        <end position="263"/>
    </location>
</feature>
<dbReference type="PROSITE" id="PS51257">
    <property type="entry name" value="PROKAR_LIPOPROTEIN"/>
    <property type="match status" value="1"/>
</dbReference>